<gene>
    <name evidence="1" type="ORF">LVJ83_09865</name>
</gene>
<name>A0ABY4DQN6_9NEIS</name>
<sequence length="81" mass="8131">MERVVGGMAGKPALGLEVNGNNGHGAIPCVGIILGILNQSGQGIVPSKAGFADAKVLVYRLQNPALRGMSAQSAVLDSGAF</sequence>
<reference evidence="1 2" key="1">
    <citation type="journal article" date="2022" name="Res Sq">
        <title>Evolution of multicellular longitudinally dividing oral cavity symbionts (Neisseriaceae).</title>
        <authorList>
            <person name="Nyongesa S."/>
            <person name="Weber P."/>
            <person name="Bernet E."/>
            <person name="Pullido F."/>
            <person name="Nieckarz M."/>
            <person name="Delaby M."/>
            <person name="Nieves C."/>
            <person name="Viehboeck T."/>
            <person name="Krause N."/>
            <person name="Rivera-Millot A."/>
            <person name="Nakamura A."/>
            <person name="Vischer N."/>
            <person name="VanNieuwenhze M."/>
            <person name="Brun Y."/>
            <person name="Cava F."/>
            <person name="Bulgheresi S."/>
            <person name="Veyrier F."/>
        </authorList>
    </citation>
    <scope>NUCLEOTIDE SEQUENCE [LARGE SCALE GENOMIC DNA]</scope>
    <source>
        <strain evidence="1 2">CCUG 63373m</strain>
    </source>
</reference>
<dbReference type="EMBL" id="CP091508">
    <property type="protein sequence ID" value="UOO81263.1"/>
    <property type="molecule type" value="Genomic_DNA"/>
</dbReference>
<dbReference type="Proteomes" id="UP000829817">
    <property type="component" value="Chromosome"/>
</dbReference>
<protein>
    <submittedName>
        <fullName evidence="1">Uncharacterized protein</fullName>
    </submittedName>
</protein>
<accession>A0ABY4DQN6</accession>
<dbReference type="RefSeq" id="WP_244784327.1">
    <property type="nucleotide sequence ID" value="NZ_CP091508.1"/>
</dbReference>
<proteinExistence type="predicted"/>
<keyword evidence="2" id="KW-1185">Reference proteome</keyword>
<organism evidence="1 2">
    <name type="scientific">Uruburuella testudinis</name>
    <dbReference type="NCBI Taxonomy" id="1282863"/>
    <lineage>
        <taxon>Bacteria</taxon>
        <taxon>Pseudomonadati</taxon>
        <taxon>Pseudomonadota</taxon>
        <taxon>Betaproteobacteria</taxon>
        <taxon>Neisseriales</taxon>
        <taxon>Neisseriaceae</taxon>
        <taxon>Uruburuella</taxon>
    </lineage>
</organism>
<evidence type="ECO:0000313" key="2">
    <source>
        <dbReference type="Proteomes" id="UP000829817"/>
    </source>
</evidence>
<evidence type="ECO:0000313" key="1">
    <source>
        <dbReference type="EMBL" id="UOO81263.1"/>
    </source>
</evidence>